<dbReference type="AlphaFoldDB" id="A0A975K0Q3"/>
<feature type="region of interest" description="Disordered" evidence="1">
    <location>
        <begin position="113"/>
        <end position="139"/>
    </location>
</feature>
<evidence type="ECO:0000256" key="2">
    <source>
        <dbReference type="SAM" id="Phobius"/>
    </source>
</evidence>
<keyword evidence="2" id="KW-0812">Transmembrane</keyword>
<evidence type="ECO:0000256" key="1">
    <source>
        <dbReference type="SAM" id="MobiDB-lite"/>
    </source>
</evidence>
<protein>
    <submittedName>
        <fullName evidence="3">Uncharacterized protein</fullName>
    </submittedName>
</protein>
<keyword evidence="2" id="KW-1133">Transmembrane helix</keyword>
<accession>A0A975K0Q3</accession>
<proteinExistence type="predicted"/>
<keyword evidence="2" id="KW-0472">Membrane</keyword>
<feature type="region of interest" description="Disordered" evidence="1">
    <location>
        <begin position="40"/>
        <end position="61"/>
    </location>
</feature>
<dbReference type="KEGG" id="mspg:F6B93_21025"/>
<gene>
    <name evidence="3" type="ORF">F6B93_21025</name>
</gene>
<feature type="transmembrane region" description="Helical" evidence="2">
    <location>
        <begin position="15"/>
        <end position="36"/>
    </location>
</feature>
<dbReference type="EMBL" id="CP046600">
    <property type="protein sequence ID" value="QUR69225.1"/>
    <property type="molecule type" value="Genomic_DNA"/>
</dbReference>
<keyword evidence="4" id="KW-1185">Reference proteome</keyword>
<dbReference type="RefSeq" id="WP_211696810.1">
    <property type="nucleotide sequence ID" value="NZ_CP046600.1"/>
</dbReference>
<evidence type="ECO:0000313" key="3">
    <source>
        <dbReference type="EMBL" id="QUR69225.1"/>
    </source>
</evidence>
<organism evidence="3 4">
    <name type="scientific">Mycobacterium spongiae</name>
    <dbReference type="NCBI Taxonomy" id="886343"/>
    <lineage>
        <taxon>Bacteria</taxon>
        <taxon>Bacillati</taxon>
        <taxon>Actinomycetota</taxon>
        <taxon>Actinomycetes</taxon>
        <taxon>Mycobacteriales</taxon>
        <taxon>Mycobacteriaceae</taxon>
        <taxon>Mycobacterium</taxon>
    </lineage>
</organism>
<dbReference type="Proteomes" id="UP000682202">
    <property type="component" value="Chromosome"/>
</dbReference>
<evidence type="ECO:0000313" key="4">
    <source>
        <dbReference type="Proteomes" id="UP000682202"/>
    </source>
</evidence>
<feature type="transmembrane region" description="Helical" evidence="2">
    <location>
        <begin position="66"/>
        <end position="86"/>
    </location>
</feature>
<sequence length="139" mass="14308">MTATFLAAPDAVFRTGYLVAALGVPTVGWILLIVGLKQRSRGRPQPGARSTNHPASPPEKSAGTRLILVGAVLMALGVLAIIARLATADPAPSEGSLGREWSKRPHVLASTTCGLATNGEPRAPSPAARVLTGRRLGAD</sequence>
<reference evidence="3" key="1">
    <citation type="submission" date="2019-12" db="EMBL/GenBank/DDBJ databases">
        <title>Mycobacterium spongiae sp. nov.</title>
        <authorList>
            <person name="Stinear T."/>
        </authorList>
    </citation>
    <scope>NUCLEOTIDE SEQUENCE</scope>
    <source>
        <strain evidence="3">FSD4b-SM</strain>
    </source>
</reference>
<name>A0A975K0Q3_9MYCO</name>